<evidence type="ECO:0000313" key="3">
    <source>
        <dbReference type="Proteomes" id="UP000006867"/>
    </source>
</evidence>
<dbReference type="EMBL" id="CP002207">
    <property type="protein sequence ID" value="ADP31815.1"/>
    <property type="molecule type" value="Genomic_DNA"/>
</dbReference>
<keyword evidence="3" id="KW-1185">Reference proteome</keyword>
<dbReference type="Proteomes" id="UP000006867">
    <property type="component" value="Chromosome"/>
</dbReference>
<dbReference type="RefSeq" id="WP_003327374.1">
    <property type="nucleotide sequence ID" value="NC_014639.1"/>
</dbReference>
<dbReference type="SMART" id="SM00855">
    <property type="entry name" value="PGAM"/>
    <property type="match status" value="1"/>
</dbReference>
<organism evidence="2 3">
    <name type="scientific">Bacillus atrophaeus (strain 1942)</name>
    <dbReference type="NCBI Taxonomy" id="720555"/>
    <lineage>
        <taxon>Bacteria</taxon>
        <taxon>Bacillati</taxon>
        <taxon>Bacillota</taxon>
        <taxon>Bacilli</taxon>
        <taxon>Bacillales</taxon>
        <taxon>Bacillaceae</taxon>
        <taxon>Bacillus</taxon>
    </lineage>
</organism>
<dbReference type="InterPro" id="IPR029033">
    <property type="entry name" value="His_PPase_superfam"/>
</dbReference>
<dbReference type="Gene3D" id="3.40.50.1240">
    <property type="entry name" value="Phosphoglycerate mutase-like"/>
    <property type="match status" value="1"/>
</dbReference>
<evidence type="ECO:0008006" key="4">
    <source>
        <dbReference type="Google" id="ProtNLM"/>
    </source>
</evidence>
<dbReference type="InterPro" id="IPR051695">
    <property type="entry name" value="Phosphoglycerate_Mutase"/>
</dbReference>
<reference evidence="2 3" key="1">
    <citation type="journal article" date="2011" name="Front. Microbiol.">
        <title>Genomic signatures of strain selection and enhancement in Bacillus atrophaeus var. globigii, a historical biowarfare simulant.</title>
        <authorList>
            <person name="Gibbons H.S."/>
            <person name="Broomall S.M."/>
            <person name="McNew L.A."/>
            <person name="Daligault H."/>
            <person name="Chapman C."/>
            <person name="Bruce D."/>
            <person name="Karavis M."/>
            <person name="Krepps M."/>
            <person name="McGregor P.A."/>
            <person name="Hong C."/>
            <person name="Park K.H."/>
            <person name="Akmal A."/>
            <person name="Feldman A."/>
            <person name="Lin J.S."/>
            <person name="Chang W.E."/>
            <person name="Higgs B.W."/>
            <person name="Demirev P."/>
            <person name="Lindquist J."/>
            <person name="Liem A."/>
            <person name="Fochler E."/>
            <person name="Read T.D."/>
            <person name="Tapia R."/>
            <person name="Johnson S."/>
            <person name="Bishop-Lilly K.A."/>
            <person name="Detter C."/>
            <person name="Han C."/>
            <person name="Sozhamannan S."/>
            <person name="Rosenzweig C.N."/>
            <person name="Skowronski E.W."/>
        </authorList>
    </citation>
    <scope>NUCLEOTIDE SEQUENCE [LARGE SCALE GENOMIC DNA]</scope>
    <source>
        <strain evidence="2 3">1942</strain>
    </source>
</reference>
<dbReference type="PROSITE" id="PS00175">
    <property type="entry name" value="PG_MUTASE"/>
    <property type="match status" value="1"/>
</dbReference>
<dbReference type="SUPFAM" id="SSF53254">
    <property type="entry name" value="Phosphoglycerate mutase-like"/>
    <property type="match status" value="1"/>
</dbReference>
<proteinExistence type="predicted"/>
<dbReference type="InterPro" id="IPR001345">
    <property type="entry name" value="PG/BPGM_mutase_AS"/>
</dbReference>
<accession>A0ABM5LVL9</accession>
<dbReference type="Pfam" id="PF00300">
    <property type="entry name" value="His_Phos_1"/>
    <property type="match status" value="1"/>
</dbReference>
<dbReference type="PANTHER" id="PTHR46517:SF1">
    <property type="entry name" value="FRUCTOSE-2,6-BISPHOSPHATASE TIGAR"/>
    <property type="match status" value="1"/>
</dbReference>
<name>A0ABM5LVL9_BACA1</name>
<sequence length="208" mass="23960">MLSLYIVRHGQTEWNTEHRMQGWQDSDLTAEGLRRARALGERLKHTDFQKVYISSSKRTEDTAKAILGNRQVPLEKEDLFREMSLGTWEGKKQEDIEKEEPERLHAYFHQPTAYQPADGESFEELEQRVKRALLMLTDRHQSGNVLLVTHSVFILMLLNIVKKRGISEVWNSSYIHDTSLTLLTIDAAGTITIKKEGDGEHRESTVSL</sequence>
<evidence type="ECO:0000256" key="1">
    <source>
        <dbReference type="ARBA" id="ARBA00022801"/>
    </source>
</evidence>
<evidence type="ECO:0000313" key="2">
    <source>
        <dbReference type="EMBL" id="ADP31815.1"/>
    </source>
</evidence>
<keyword evidence="1" id="KW-0378">Hydrolase</keyword>
<dbReference type="PANTHER" id="PTHR46517">
    <property type="entry name" value="FRUCTOSE-2,6-BISPHOSPHATASE TIGAR"/>
    <property type="match status" value="1"/>
</dbReference>
<protein>
    <recommendedName>
        <fullName evidence="4">Histidine phosphatase family protein</fullName>
    </recommendedName>
</protein>
<dbReference type="InterPro" id="IPR013078">
    <property type="entry name" value="His_Pase_superF_clade-1"/>
</dbReference>
<dbReference type="CDD" id="cd07067">
    <property type="entry name" value="HP_PGM_like"/>
    <property type="match status" value="1"/>
</dbReference>
<gene>
    <name evidence="2" type="ordered locus">BATR1942_04305</name>
</gene>